<dbReference type="InterPro" id="IPR016185">
    <property type="entry name" value="PreATP-grasp_dom_sf"/>
</dbReference>
<dbReference type="Gene3D" id="3.40.50.20">
    <property type="match status" value="1"/>
</dbReference>
<dbReference type="AlphaFoldDB" id="A0A0G0UGS8"/>
<keyword evidence="12" id="KW-0460">Magnesium</keyword>
<dbReference type="GO" id="GO:0046872">
    <property type="term" value="F:metal ion binding"/>
    <property type="evidence" value="ECO:0007669"/>
    <property type="project" value="UniProtKB-KW"/>
</dbReference>
<dbReference type="Gene3D" id="3.30.470.20">
    <property type="entry name" value="ATP-grasp fold, B domain"/>
    <property type="match status" value="1"/>
</dbReference>
<keyword evidence="4 10" id="KW-0436">Ligase</keyword>
<feature type="active site" evidence="11">
    <location>
        <position position="170"/>
    </location>
</feature>
<keyword evidence="9 10" id="KW-0961">Cell wall biogenesis/degradation</keyword>
<dbReference type="HAMAP" id="MF_00047">
    <property type="entry name" value="Dala_Dala_lig"/>
    <property type="match status" value="1"/>
</dbReference>
<feature type="active site" evidence="11">
    <location>
        <position position="7"/>
    </location>
</feature>
<keyword evidence="12" id="KW-0464">Manganese</keyword>
<dbReference type="SUPFAM" id="SSF56059">
    <property type="entry name" value="Glutathione synthetase ATP-binding domain-like"/>
    <property type="match status" value="1"/>
</dbReference>
<comment type="similarity">
    <text evidence="2 10">Belongs to the D-alanine--D-alanine ligase family.</text>
</comment>
<keyword evidence="8 10" id="KW-0573">Peptidoglycan synthesis</keyword>
<evidence type="ECO:0000256" key="12">
    <source>
        <dbReference type="PIRSR" id="PIRSR039102-3"/>
    </source>
</evidence>
<dbReference type="InterPro" id="IPR011095">
    <property type="entry name" value="Dala_Dala_lig_C"/>
</dbReference>
<evidence type="ECO:0000256" key="3">
    <source>
        <dbReference type="ARBA" id="ARBA00022490"/>
    </source>
</evidence>
<dbReference type="InterPro" id="IPR011761">
    <property type="entry name" value="ATP-grasp"/>
</dbReference>
<dbReference type="GO" id="GO:0008360">
    <property type="term" value="P:regulation of cell shape"/>
    <property type="evidence" value="ECO:0007669"/>
    <property type="project" value="UniProtKB-KW"/>
</dbReference>
<dbReference type="GO" id="GO:0005737">
    <property type="term" value="C:cytoplasm"/>
    <property type="evidence" value="ECO:0007669"/>
    <property type="project" value="UniProtKB-SubCell"/>
</dbReference>
<comment type="cofactor">
    <cofactor evidence="12">
        <name>Mg(2+)</name>
        <dbReference type="ChEBI" id="CHEBI:18420"/>
    </cofactor>
    <cofactor evidence="12">
        <name>Mn(2+)</name>
        <dbReference type="ChEBI" id="CHEBI:29035"/>
    </cofactor>
    <text evidence="12">Binds 2 magnesium or manganese ions per subunit.</text>
</comment>
<dbReference type="SUPFAM" id="SSF52440">
    <property type="entry name" value="PreATP-grasp domain"/>
    <property type="match status" value="1"/>
</dbReference>
<feature type="domain" description="ATP-grasp" evidence="14">
    <location>
        <begin position="130"/>
        <end position="325"/>
    </location>
</feature>
<organism evidence="15 16">
    <name type="scientific">Candidatus Curtissbacteria bacterium GW2011_GWA1_41_11</name>
    <dbReference type="NCBI Taxonomy" id="1618409"/>
    <lineage>
        <taxon>Bacteria</taxon>
        <taxon>Candidatus Curtissiibacteriota</taxon>
    </lineage>
</organism>
<keyword evidence="6 13" id="KW-0067">ATP-binding</keyword>
<dbReference type="Pfam" id="PF01820">
    <property type="entry name" value="Dala_Dala_lig_N"/>
    <property type="match status" value="1"/>
</dbReference>
<evidence type="ECO:0000256" key="7">
    <source>
        <dbReference type="ARBA" id="ARBA00022960"/>
    </source>
</evidence>
<dbReference type="PATRIC" id="fig|1618409.3.peg.73"/>
<evidence type="ECO:0000256" key="8">
    <source>
        <dbReference type="ARBA" id="ARBA00022984"/>
    </source>
</evidence>
<accession>A0A0G0UGS8</accession>
<sequence>MGGKSSEHEISLMSGREVVKNLDRKKYNVFPINISPGGRNWQVAKSEKFFLDSPAAVRVRGNKSKVFNFQSDSVYPKLFKDKNIDLVFIALHGSNGEDGRVQGFLDLIDIPYTGSKVLASALAIDKIYSRKLFTQAGLKVPKTIVVKKSGTIPKLNFDFPVFVKPNNQGSSVGVFKVKNKKELVSALKKAYKYSDQALVEENVDGVEVTGSILGKEKLVALPLVEIVPKISFFDYEAKYNERLCKEIVPARISKLLTKRAQEAALNAYIAMSCHGFGRVDMIIRGKDVYILEINTIPGLTPVSLFPKAAKAAGISYPKLLDKIISYSTP</sequence>
<keyword evidence="5 13" id="KW-0547">Nucleotide-binding</keyword>
<dbReference type="PROSITE" id="PS00843">
    <property type="entry name" value="DALA_DALA_LIGASE_1"/>
    <property type="match status" value="1"/>
</dbReference>
<feature type="binding site" evidence="12">
    <location>
        <position position="292"/>
    </location>
    <ligand>
        <name>Mg(2+)</name>
        <dbReference type="ChEBI" id="CHEBI:18420"/>
        <label>1</label>
    </ligand>
</feature>
<keyword evidence="3 10" id="KW-0963">Cytoplasm</keyword>
<evidence type="ECO:0000256" key="2">
    <source>
        <dbReference type="ARBA" id="ARBA00010871"/>
    </source>
</evidence>
<reference evidence="15 16" key="1">
    <citation type="journal article" date="2015" name="Nature">
        <title>rRNA introns, odd ribosomes, and small enigmatic genomes across a large radiation of phyla.</title>
        <authorList>
            <person name="Brown C.T."/>
            <person name="Hug L.A."/>
            <person name="Thomas B.C."/>
            <person name="Sharon I."/>
            <person name="Castelle C.J."/>
            <person name="Singh A."/>
            <person name="Wilkins M.J."/>
            <person name="Williams K.H."/>
            <person name="Banfield J.F."/>
        </authorList>
    </citation>
    <scope>NUCLEOTIDE SEQUENCE [LARGE SCALE GENOMIC DNA]</scope>
</reference>
<evidence type="ECO:0000256" key="5">
    <source>
        <dbReference type="ARBA" id="ARBA00022741"/>
    </source>
</evidence>
<feature type="active site" evidence="11">
    <location>
        <position position="303"/>
    </location>
</feature>
<keyword evidence="12" id="KW-0479">Metal-binding</keyword>
<dbReference type="GO" id="GO:0071555">
    <property type="term" value="P:cell wall organization"/>
    <property type="evidence" value="ECO:0007669"/>
    <property type="project" value="UniProtKB-KW"/>
</dbReference>
<keyword evidence="7 10" id="KW-0133">Cell shape</keyword>
<dbReference type="NCBIfam" id="NF002378">
    <property type="entry name" value="PRK01372.1"/>
    <property type="match status" value="1"/>
</dbReference>
<dbReference type="EMBL" id="LCAG01000001">
    <property type="protein sequence ID" value="KKR88074.1"/>
    <property type="molecule type" value="Genomic_DNA"/>
</dbReference>
<dbReference type="InterPro" id="IPR013815">
    <property type="entry name" value="ATP_grasp_subdomain_1"/>
</dbReference>
<dbReference type="Pfam" id="PF07478">
    <property type="entry name" value="Dala_Dala_lig_C"/>
    <property type="match status" value="1"/>
</dbReference>
<comment type="function">
    <text evidence="10">Cell wall formation.</text>
</comment>
<evidence type="ECO:0000256" key="9">
    <source>
        <dbReference type="ARBA" id="ARBA00023316"/>
    </source>
</evidence>
<comment type="caution">
    <text evidence="15">The sequence shown here is derived from an EMBL/GenBank/DDBJ whole genome shotgun (WGS) entry which is preliminary data.</text>
</comment>
<comment type="pathway">
    <text evidence="10">Cell wall biogenesis; peptidoglycan biosynthesis.</text>
</comment>
<dbReference type="EC" id="6.3.2.4" evidence="10"/>
<dbReference type="NCBIfam" id="TIGR01205">
    <property type="entry name" value="D_ala_D_alaTIGR"/>
    <property type="match status" value="1"/>
</dbReference>
<evidence type="ECO:0000256" key="10">
    <source>
        <dbReference type="HAMAP-Rule" id="MF_00047"/>
    </source>
</evidence>
<evidence type="ECO:0000313" key="15">
    <source>
        <dbReference type="EMBL" id="KKR88074.1"/>
    </source>
</evidence>
<dbReference type="Gene3D" id="3.30.1490.20">
    <property type="entry name" value="ATP-grasp fold, A domain"/>
    <property type="match status" value="1"/>
</dbReference>
<comment type="catalytic activity">
    <reaction evidence="10">
        <text>2 D-alanine + ATP = D-alanyl-D-alanine + ADP + phosphate + H(+)</text>
        <dbReference type="Rhea" id="RHEA:11224"/>
        <dbReference type="ChEBI" id="CHEBI:15378"/>
        <dbReference type="ChEBI" id="CHEBI:30616"/>
        <dbReference type="ChEBI" id="CHEBI:43474"/>
        <dbReference type="ChEBI" id="CHEBI:57416"/>
        <dbReference type="ChEBI" id="CHEBI:57822"/>
        <dbReference type="ChEBI" id="CHEBI:456216"/>
        <dbReference type="EC" id="6.3.2.4"/>
    </reaction>
</comment>
<dbReference type="InterPro" id="IPR011127">
    <property type="entry name" value="Dala_Dala_lig_N"/>
</dbReference>
<feature type="binding site" evidence="12">
    <location>
        <position position="294"/>
    </location>
    <ligand>
        <name>Mg(2+)</name>
        <dbReference type="ChEBI" id="CHEBI:18420"/>
        <label>2</label>
    </ligand>
</feature>
<dbReference type="UniPathway" id="UPA00219"/>
<protein>
    <recommendedName>
        <fullName evidence="10">D-alanine--D-alanine ligase</fullName>
        <ecNumber evidence="10">6.3.2.4</ecNumber>
    </recommendedName>
    <alternativeName>
        <fullName evidence="10">D-Ala-D-Ala ligase</fullName>
    </alternativeName>
    <alternativeName>
        <fullName evidence="10">D-alanylalanine synthetase</fullName>
    </alternativeName>
</protein>
<dbReference type="PANTHER" id="PTHR23132">
    <property type="entry name" value="D-ALANINE--D-ALANINE LIGASE"/>
    <property type="match status" value="1"/>
</dbReference>
<dbReference type="InterPro" id="IPR000291">
    <property type="entry name" value="D-Ala_lig_Van_CS"/>
</dbReference>
<evidence type="ECO:0000256" key="13">
    <source>
        <dbReference type="PROSITE-ProRule" id="PRU00409"/>
    </source>
</evidence>
<dbReference type="GO" id="GO:0009252">
    <property type="term" value="P:peptidoglycan biosynthetic process"/>
    <property type="evidence" value="ECO:0007669"/>
    <property type="project" value="UniProtKB-UniRule"/>
</dbReference>
<dbReference type="InterPro" id="IPR005905">
    <property type="entry name" value="D_ala_D_ala"/>
</dbReference>
<evidence type="ECO:0000256" key="6">
    <source>
        <dbReference type="ARBA" id="ARBA00022840"/>
    </source>
</evidence>
<dbReference type="PANTHER" id="PTHR23132:SF23">
    <property type="entry name" value="D-ALANINE--D-ALANINE LIGASE B"/>
    <property type="match status" value="1"/>
</dbReference>
<dbReference type="NCBIfam" id="NF002528">
    <property type="entry name" value="PRK01966.1-4"/>
    <property type="match status" value="1"/>
</dbReference>
<dbReference type="PIRSF" id="PIRSF039102">
    <property type="entry name" value="Ddl/VanB"/>
    <property type="match status" value="1"/>
</dbReference>
<dbReference type="GO" id="GO:0008716">
    <property type="term" value="F:D-alanine-D-alanine ligase activity"/>
    <property type="evidence" value="ECO:0007669"/>
    <property type="project" value="UniProtKB-UniRule"/>
</dbReference>
<name>A0A0G0UGS8_9BACT</name>
<dbReference type="PROSITE" id="PS00844">
    <property type="entry name" value="DALA_DALA_LIGASE_2"/>
    <property type="match status" value="1"/>
</dbReference>
<gene>
    <name evidence="10" type="primary">ddl</name>
    <name evidence="15" type="ORF">UU34_C0001G0071</name>
</gene>
<proteinExistence type="inferred from homology"/>
<feature type="binding site" evidence="12">
    <location>
        <position position="292"/>
    </location>
    <ligand>
        <name>Mg(2+)</name>
        <dbReference type="ChEBI" id="CHEBI:18420"/>
        <label>2</label>
    </ligand>
</feature>
<feature type="binding site" evidence="12">
    <location>
        <position position="280"/>
    </location>
    <ligand>
        <name>Mg(2+)</name>
        <dbReference type="ChEBI" id="CHEBI:18420"/>
        <label>1</label>
    </ligand>
</feature>
<evidence type="ECO:0000256" key="4">
    <source>
        <dbReference type="ARBA" id="ARBA00022598"/>
    </source>
</evidence>
<evidence type="ECO:0000256" key="1">
    <source>
        <dbReference type="ARBA" id="ARBA00004496"/>
    </source>
</evidence>
<dbReference type="PROSITE" id="PS50975">
    <property type="entry name" value="ATP_GRASP"/>
    <property type="match status" value="1"/>
</dbReference>
<dbReference type="GO" id="GO:0005524">
    <property type="term" value="F:ATP binding"/>
    <property type="evidence" value="ECO:0007669"/>
    <property type="project" value="UniProtKB-UniRule"/>
</dbReference>
<evidence type="ECO:0000259" key="14">
    <source>
        <dbReference type="PROSITE" id="PS50975"/>
    </source>
</evidence>
<evidence type="ECO:0000313" key="16">
    <source>
        <dbReference type="Proteomes" id="UP000034854"/>
    </source>
</evidence>
<dbReference type="Proteomes" id="UP000034854">
    <property type="component" value="Unassembled WGS sequence"/>
</dbReference>
<comment type="subcellular location">
    <subcellularLocation>
        <location evidence="1 10">Cytoplasm</location>
    </subcellularLocation>
</comment>
<evidence type="ECO:0000256" key="11">
    <source>
        <dbReference type="PIRSR" id="PIRSR039102-1"/>
    </source>
</evidence>